<dbReference type="RefSeq" id="XP_033235882.1">
    <property type="nucleotide sequence ID" value="XM_033379991.1"/>
</dbReference>
<dbReference type="AlphaFoldDB" id="A0A6I8VXV2"/>
<gene>
    <name evidence="2" type="primary">LOC26534383</name>
</gene>
<protein>
    <submittedName>
        <fullName evidence="2">Uncharacterized protein isoform X1</fullName>
    </submittedName>
</protein>
<proteinExistence type="predicted"/>
<dbReference type="InParanoid" id="A0A6I8VXV2"/>
<dbReference type="KEGG" id="dpo:26534383"/>
<reference evidence="2" key="1">
    <citation type="submission" date="2025-08" db="UniProtKB">
        <authorList>
            <consortium name="RefSeq"/>
        </authorList>
    </citation>
    <scope>IDENTIFICATION</scope>
    <source>
        <strain evidence="2">MV-25-SWS-2005</strain>
        <tissue evidence="2">Whole body</tissue>
    </source>
</reference>
<dbReference type="Proteomes" id="UP000001819">
    <property type="component" value="Chromosome 4"/>
</dbReference>
<organism evidence="1 2">
    <name type="scientific">Drosophila pseudoobscura pseudoobscura</name>
    <name type="common">Fruit fly</name>
    <dbReference type="NCBI Taxonomy" id="46245"/>
    <lineage>
        <taxon>Eukaryota</taxon>
        <taxon>Metazoa</taxon>
        <taxon>Ecdysozoa</taxon>
        <taxon>Arthropoda</taxon>
        <taxon>Hexapoda</taxon>
        <taxon>Insecta</taxon>
        <taxon>Pterygota</taxon>
        <taxon>Neoptera</taxon>
        <taxon>Endopterygota</taxon>
        <taxon>Diptera</taxon>
        <taxon>Brachycera</taxon>
        <taxon>Muscomorpha</taxon>
        <taxon>Ephydroidea</taxon>
        <taxon>Drosophilidae</taxon>
        <taxon>Drosophila</taxon>
        <taxon>Sophophora</taxon>
    </lineage>
</organism>
<evidence type="ECO:0000313" key="2">
    <source>
        <dbReference type="RefSeq" id="XP_033235882.1"/>
    </source>
</evidence>
<accession>A0A6I8VXV2</accession>
<evidence type="ECO:0000313" key="1">
    <source>
        <dbReference type="Proteomes" id="UP000001819"/>
    </source>
</evidence>
<keyword evidence="1" id="KW-1185">Reference proteome</keyword>
<name>A0A6I8VXV2_DROPS</name>
<sequence>MEKTGYTYKPRKNILDILSLLTSPSHLHHGLPHPGFLSMTRLLAQTRDQRSTAELLVHALAKYWSPFIRHRIKRCASVLRRRTYVCTLRFATNRVQTESYLSIPARRNRIPAGRKHTPCKIRAFVILLPCHRQPGL</sequence>